<dbReference type="AlphaFoldDB" id="A0A2M4C362"/>
<keyword evidence="1" id="KW-0732">Signal</keyword>
<feature type="chain" id="PRO_5014986239" evidence="1">
    <location>
        <begin position="25"/>
        <end position="131"/>
    </location>
</feature>
<protein>
    <submittedName>
        <fullName evidence="2">Putative secreted protein</fullName>
    </submittedName>
</protein>
<proteinExistence type="predicted"/>
<sequence length="131" mass="14545">MSITIILRLLTVFLPLHSLHLSLSSMVSPRPRQFRQRSSYCSTIPGATFCTLVITPVPLQGAHLATAPFFPPIPSQLSQMTFFLKASLRCVPLYNSSKVTDSECIKFGPRLSRFRPANPPLKNKSKISMGL</sequence>
<evidence type="ECO:0000313" key="2">
    <source>
        <dbReference type="EMBL" id="MBW59767.1"/>
    </source>
</evidence>
<name>A0A2M4C362_9DIPT</name>
<accession>A0A2M4C362</accession>
<feature type="signal peptide" evidence="1">
    <location>
        <begin position="1"/>
        <end position="24"/>
    </location>
</feature>
<dbReference type="EMBL" id="GGFJ01010626">
    <property type="protein sequence ID" value="MBW59767.1"/>
    <property type="molecule type" value="Transcribed_RNA"/>
</dbReference>
<organism evidence="2">
    <name type="scientific">Anopheles marajoara</name>
    <dbReference type="NCBI Taxonomy" id="58244"/>
    <lineage>
        <taxon>Eukaryota</taxon>
        <taxon>Metazoa</taxon>
        <taxon>Ecdysozoa</taxon>
        <taxon>Arthropoda</taxon>
        <taxon>Hexapoda</taxon>
        <taxon>Insecta</taxon>
        <taxon>Pterygota</taxon>
        <taxon>Neoptera</taxon>
        <taxon>Endopterygota</taxon>
        <taxon>Diptera</taxon>
        <taxon>Nematocera</taxon>
        <taxon>Culicoidea</taxon>
        <taxon>Culicidae</taxon>
        <taxon>Anophelinae</taxon>
        <taxon>Anopheles</taxon>
    </lineage>
</organism>
<reference evidence="2" key="1">
    <citation type="submission" date="2018-01" db="EMBL/GenBank/DDBJ databases">
        <title>An insight into the sialome of Amazonian anophelines.</title>
        <authorList>
            <person name="Ribeiro J.M."/>
            <person name="Scarpassa V."/>
            <person name="Calvo E."/>
        </authorList>
    </citation>
    <scope>NUCLEOTIDE SEQUENCE</scope>
    <source>
        <tissue evidence="2">Salivary glands</tissue>
    </source>
</reference>
<evidence type="ECO:0000256" key="1">
    <source>
        <dbReference type="SAM" id="SignalP"/>
    </source>
</evidence>